<dbReference type="AlphaFoldDB" id="A0A8I5R0E2"/>
<proteinExistence type="predicted"/>
<sequence>MNRFCLGSRQGEPLGRLQVQYLMFITLHFLSFFLFIFLFFEMESHSVTQAGVQWHNLGSLQPPPPRFTPFSCLSLPIAGTTGARHRTRLIFVFLVEIGFHLASQAGLKLLTSGDPPASASQSAGITGVSHCTWPLFFLETESCSVTQAGVQWCDLGSLQAPPPGFTPFSCLSLLSSCDYRCLPPLLANFFVFLVESGFHCVSQDGLDLLTS</sequence>
<organism evidence="2 3">
    <name type="scientific">Papio anubis</name>
    <name type="common">Olive baboon</name>
    <dbReference type="NCBI Taxonomy" id="9555"/>
    <lineage>
        <taxon>Eukaryota</taxon>
        <taxon>Metazoa</taxon>
        <taxon>Chordata</taxon>
        <taxon>Craniata</taxon>
        <taxon>Vertebrata</taxon>
        <taxon>Euteleostomi</taxon>
        <taxon>Mammalia</taxon>
        <taxon>Eutheria</taxon>
        <taxon>Euarchontoglires</taxon>
        <taxon>Primates</taxon>
        <taxon>Haplorrhini</taxon>
        <taxon>Catarrhini</taxon>
        <taxon>Cercopithecidae</taxon>
        <taxon>Cercopithecinae</taxon>
        <taxon>Papio</taxon>
    </lineage>
</organism>
<dbReference type="PANTHER" id="PTHR46254">
    <property type="entry name" value="PROTEIN GVQW1-RELATED"/>
    <property type="match status" value="1"/>
</dbReference>
<dbReference type="PRINTS" id="PR02045">
    <property type="entry name" value="F138DOMAIN"/>
</dbReference>
<keyword evidence="1" id="KW-1133">Transmembrane helix</keyword>
<evidence type="ECO:0000313" key="2">
    <source>
        <dbReference type="Ensembl" id="ENSPANP00000052392.1"/>
    </source>
</evidence>
<evidence type="ECO:0000313" key="3">
    <source>
        <dbReference type="Proteomes" id="UP000028761"/>
    </source>
</evidence>
<name>A0A8I5R0E2_PAPAN</name>
<keyword evidence="1" id="KW-0812">Transmembrane</keyword>
<reference evidence="2" key="3">
    <citation type="submission" date="2025-09" db="UniProtKB">
        <authorList>
            <consortium name="Ensembl"/>
        </authorList>
    </citation>
    <scope>IDENTIFICATION</scope>
</reference>
<evidence type="ECO:0000256" key="1">
    <source>
        <dbReference type="SAM" id="Phobius"/>
    </source>
</evidence>
<protein>
    <submittedName>
        <fullName evidence="2">Uncharacterized protein</fullName>
    </submittedName>
</protein>
<reference evidence="2" key="2">
    <citation type="submission" date="2025-08" db="UniProtKB">
        <authorList>
            <consortium name="Ensembl"/>
        </authorList>
    </citation>
    <scope>IDENTIFICATION</scope>
</reference>
<feature type="transmembrane region" description="Helical" evidence="1">
    <location>
        <begin position="21"/>
        <end position="40"/>
    </location>
</feature>
<dbReference type="PANTHER" id="PTHR46254:SF13">
    <property type="entry name" value="SECRETED PROTEIN"/>
    <property type="match status" value="1"/>
</dbReference>
<keyword evidence="1" id="KW-0472">Membrane</keyword>
<accession>A0A8I5R0E2</accession>
<dbReference type="Proteomes" id="UP000028761">
    <property type="component" value="Chromosome 6"/>
</dbReference>
<dbReference type="GeneTree" id="ENSGT00940000167556"/>
<keyword evidence="3" id="KW-1185">Reference proteome</keyword>
<dbReference type="Ensembl" id="ENSPANT00000076064.1">
    <property type="protein sequence ID" value="ENSPANP00000052392.1"/>
    <property type="gene ID" value="ENSPANG00000039030.1"/>
</dbReference>
<reference evidence="2 3" key="1">
    <citation type="submission" date="2012-03" db="EMBL/GenBank/DDBJ databases">
        <title>Whole Genome Assembly of Papio anubis.</title>
        <authorList>
            <person name="Liu Y.L."/>
            <person name="Abraham K.A."/>
            <person name="Akbar H.A."/>
            <person name="Ali S.A."/>
            <person name="Anosike U.A."/>
            <person name="Aqrawi P.A."/>
            <person name="Arias F.A."/>
            <person name="Attaway T.A."/>
            <person name="Awwad R.A."/>
            <person name="Babu C.B."/>
            <person name="Bandaranaike D.B."/>
            <person name="Battles P.B."/>
            <person name="Bell A.B."/>
            <person name="Beltran B.B."/>
            <person name="Berhane-Mersha D.B."/>
            <person name="Bess C.B."/>
            <person name="Bickham C.B."/>
            <person name="Bolden T.B."/>
            <person name="Carter K.C."/>
            <person name="Chau D.C."/>
            <person name="Chavez A.C."/>
            <person name="Clerc-Blankenburg K.C."/>
            <person name="Coyle M.C."/>
            <person name="Dao M.D."/>
            <person name="Davila M.L.D."/>
            <person name="Davy-Carroll L.D."/>
            <person name="Denson S.D."/>
            <person name="Dinh H.D."/>
            <person name="Fernandez S.F."/>
            <person name="Fernando P.F."/>
            <person name="Forbes L.F."/>
            <person name="Francis C.F."/>
            <person name="Francisco L.F."/>
            <person name="Fu Q.F."/>
            <person name="Garcia-Iii R.G."/>
            <person name="Garrett T.G."/>
            <person name="Gross S.G."/>
            <person name="Gubbala S.G."/>
            <person name="Hirani K.H."/>
            <person name="Hogues M.H."/>
            <person name="Hollins B.H."/>
            <person name="Jackson L.J."/>
            <person name="Javaid M.J."/>
            <person name="Jhangiani S.J."/>
            <person name="Johnson A.J."/>
            <person name="Johnson B.J."/>
            <person name="Jones J.J."/>
            <person name="Joshi V.J."/>
            <person name="Kalu J.K."/>
            <person name="Khan N.K."/>
            <person name="Korchina V.K."/>
            <person name="Kovar C.K."/>
            <person name="Lago L.L."/>
            <person name="Lara F.L."/>
            <person name="Le T.-K.L."/>
            <person name="Lee S.L."/>
            <person name="Legall-Iii F.L."/>
            <person name="Lemon S.L."/>
            <person name="Liu J.L."/>
            <person name="Liu Y.-S.L."/>
            <person name="Liyanage D.L."/>
            <person name="Lopez J.L."/>
            <person name="Lorensuhewa L.L."/>
            <person name="Mata R.M."/>
            <person name="Mathew T.M."/>
            <person name="Mercado C.M."/>
            <person name="Mercado I.M."/>
            <person name="Morales K.M."/>
            <person name="Morgan M.M."/>
            <person name="Munidasa M.M."/>
            <person name="Ngo D.N."/>
            <person name="Nguyen L.N."/>
            <person name="Nguyen T.N."/>
            <person name="Nguyen N.N."/>
            <person name="Obregon M.O."/>
            <person name="Okwuonu G.O."/>
            <person name="Ongeri F.O."/>
            <person name="Onwere C.O."/>
            <person name="Osifeso I.O."/>
            <person name="Parra A.P."/>
            <person name="Patil S.P."/>
            <person name="Perez A.P."/>
            <person name="Perez Y.P."/>
            <person name="Pham C.P."/>
            <person name="Pu L.-L.P."/>
            <person name="Puazo M.P."/>
            <person name="Quiroz J.Q."/>
            <person name="Rouhana J.R."/>
            <person name="Ruiz M.R."/>
            <person name="Ruiz S.-J.R."/>
            <person name="Saada N.S."/>
            <person name="Santibanez J.S."/>
            <person name="Scheel M.S."/>
            <person name="Schneider B.S."/>
            <person name="Simmons D.S."/>
            <person name="Sisson I.S."/>
            <person name="Tang L.-Y.T."/>
            <person name="Thornton R.T."/>
            <person name="Tisius J.T."/>
            <person name="Toledanes G.T."/>
            <person name="Trejos Z.T."/>
            <person name="Usmani K.U."/>
            <person name="Varghese R.V."/>
            <person name="Vattathil S.V."/>
            <person name="Vee V.V."/>
            <person name="Walker D.W."/>
            <person name="Weissenberger G.W."/>
            <person name="White C.W."/>
            <person name="Williams A.W."/>
            <person name="Woodworth J.W."/>
            <person name="Wright R.W."/>
            <person name="Zhu Y.Z."/>
            <person name="Han Y.H."/>
            <person name="Newsham I.N."/>
            <person name="Nazareth L.N."/>
            <person name="Worley K.W."/>
            <person name="Muzny D.M."/>
            <person name="Rogers J.R."/>
            <person name="Gibbs R.G."/>
        </authorList>
    </citation>
    <scope>NUCLEOTIDE SEQUENCE [LARGE SCALE GENOMIC DNA]</scope>
</reference>